<protein>
    <submittedName>
        <fullName evidence="2">Glycosyltransferase</fullName>
        <ecNumber evidence="2">2.4.-.-</ecNumber>
    </submittedName>
</protein>
<gene>
    <name evidence="2" type="ORF">ACFO9K_05955</name>
</gene>
<reference evidence="2 3" key="1">
    <citation type="journal article" date="2019" name="Int. J. Syst. Evol. Microbiol.">
        <title>The Global Catalogue of Microorganisms (GCM) 10K type strain sequencing project: providing services to taxonomists for standard genome sequencing and annotation.</title>
        <authorList>
            <consortium name="The Broad Institute Genomics Platform"/>
            <consortium name="The Broad Institute Genome Sequencing Center for Infectious Disease"/>
            <person name="Wu L."/>
            <person name="Ma J."/>
        </authorList>
    </citation>
    <scope>NUCLEOTIDE SEQUENCE [LARGE SCALE GENOMIC DNA]</scope>
    <source>
        <strain evidence="2 3">XZYJ18</strain>
    </source>
</reference>
<evidence type="ECO:0000313" key="2">
    <source>
        <dbReference type="EMBL" id="MFC4823799.1"/>
    </source>
</evidence>
<dbReference type="PANTHER" id="PTHR45947:SF3">
    <property type="entry name" value="SULFOQUINOVOSYL TRANSFERASE SQD2"/>
    <property type="match status" value="1"/>
</dbReference>
<dbReference type="RefSeq" id="WP_254270380.1">
    <property type="nucleotide sequence ID" value="NZ_CP100401.1"/>
</dbReference>
<evidence type="ECO:0000256" key="1">
    <source>
        <dbReference type="SAM" id="MobiDB-lite"/>
    </source>
</evidence>
<organism evidence="2 3">
    <name type="scientific">Halorussus aquaticus</name>
    <dbReference type="NCBI Taxonomy" id="2953748"/>
    <lineage>
        <taxon>Archaea</taxon>
        <taxon>Methanobacteriati</taxon>
        <taxon>Methanobacteriota</taxon>
        <taxon>Stenosarchaea group</taxon>
        <taxon>Halobacteria</taxon>
        <taxon>Halobacteriales</taxon>
        <taxon>Haladaptataceae</taxon>
        <taxon>Halorussus</taxon>
    </lineage>
</organism>
<feature type="region of interest" description="Disordered" evidence="1">
    <location>
        <begin position="1"/>
        <end position="44"/>
    </location>
</feature>
<accession>A0ABD5PZV1</accession>
<dbReference type="InterPro" id="IPR050194">
    <property type="entry name" value="Glycosyltransferase_grp1"/>
</dbReference>
<evidence type="ECO:0000313" key="3">
    <source>
        <dbReference type="Proteomes" id="UP001595945"/>
    </source>
</evidence>
<sequence length="401" mass="44279">MPDNRERTGGSRVTSSRATGGEREASERTASSADDARTSGDAPSADAQVLHLPHFDSNPYQENLADALDARGVSVTLASGYPLETLRTVVSEGIPDVLHLHWISPYLVGDGRLRTAAKAAAFLAGLFVARLLGVRIVWTAHNLVEHERRHPTFERRCKRLLVRRVFDRVFVHWPSARRRLAEEYGLSGDERADLVTIPHGHYVEDYENDIDRETARDRLGLSDDAFVFLYFGRIRPYKQVPALVEAFGRLDADDARLVVAGNATDDELRERVASRAAADDRVRSVLEFIPDDEVQTYMNVADAVVFPFRDIFTSGSVLLAMSFGRAVVAPESGCLPDVVGESGGVLYDSDDPEGLPTAIREALSRDVAQMGRRNYETAVGYSWDDVAERTADAYAELLASN</sequence>
<dbReference type="PANTHER" id="PTHR45947">
    <property type="entry name" value="SULFOQUINOVOSYL TRANSFERASE SQD2"/>
    <property type="match status" value="1"/>
</dbReference>
<dbReference type="Pfam" id="PF13692">
    <property type="entry name" value="Glyco_trans_1_4"/>
    <property type="match status" value="1"/>
</dbReference>
<keyword evidence="2" id="KW-0808">Transferase</keyword>
<dbReference type="Proteomes" id="UP001595945">
    <property type="component" value="Unassembled WGS sequence"/>
</dbReference>
<keyword evidence="3" id="KW-1185">Reference proteome</keyword>
<dbReference type="AlphaFoldDB" id="A0ABD5PZV1"/>
<dbReference type="EC" id="2.4.-.-" evidence="2"/>
<dbReference type="EMBL" id="JBHSHT010000001">
    <property type="protein sequence ID" value="MFC4823799.1"/>
    <property type="molecule type" value="Genomic_DNA"/>
</dbReference>
<proteinExistence type="predicted"/>
<keyword evidence="2" id="KW-0328">Glycosyltransferase</keyword>
<dbReference type="GeneID" id="73047059"/>
<comment type="caution">
    <text evidence="2">The sequence shown here is derived from an EMBL/GenBank/DDBJ whole genome shotgun (WGS) entry which is preliminary data.</text>
</comment>
<name>A0ABD5PZV1_9EURY</name>
<dbReference type="SUPFAM" id="SSF53756">
    <property type="entry name" value="UDP-Glycosyltransferase/glycogen phosphorylase"/>
    <property type="match status" value="1"/>
</dbReference>
<dbReference type="Gene3D" id="3.40.50.2000">
    <property type="entry name" value="Glycogen Phosphorylase B"/>
    <property type="match status" value="2"/>
</dbReference>
<dbReference type="GO" id="GO:0016757">
    <property type="term" value="F:glycosyltransferase activity"/>
    <property type="evidence" value="ECO:0007669"/>
    <property type="project" value="UniProtKB-KW"/>
</dbReference>